<dbReference type="SUPFAM" id="SSF51735">
    <property type="entry name" value="NAD(P)-binding Rossmann-fold domains"/>
    <property type="match status" value="1"/>
</dbReference>
<dbReference type="RefSeq" id="WP_009516726.1">
    <property type="nucleotide sequence ID" value="NZ_CCAE010000003.1"/>
</dbReference>
<accession>A0A1L1PNR9</accession>
<organism evidence="2 3">
    <name type="scientific">Hydrogenophaga intermedia</name>
    <dbReference type="NCBI Taxonomy" id="65786"/>
    <lineage>
        <taxon>Bacteria</taxon>
        <taxon>Pseudomonadati</taxon>
        <taxon>Pseudomonadota</taxon>
        <taxon>Betaproteobacteria</taxon>
        <taxon>Burkholderiales</taxon>
        <taxon>Comamonadaceae</taxon>
        <taxon>Hydrogenophaga</taxon>
    </lineage>
</organism>
<evidence type="ECO:0000313" key="2">
    <source>
        <dbReference type="EMBL" id="CDN86231.1"/>
    </source>
</evidence>
<dbReference type="EMBL" id="CCAE010000003">
    <property type="protein sequence ID" value="CDN86231.1"/>
    <property type="molecule type" value="Genomic_DNA"/>
</dbReference>
<dbReference type="Gene3D" id="3.40.50.720">
    <property type="entry name" value="NAD(P)-binding Rossmann-like Domain"/>
    <property type="match status" value="1"/>
</dbReference>
<feature type="domain" description="NAD-dependent epimerase/dehydratase" evidence="1">
    <location>
        <begin position="4"/>
        <end position="197"/>
    </location>
</feature>
<proteinExistence type="predicted"/>
<dbReference type="PANTHER" id="PTHR12126">
    <property type="entry name" value="NADH-UBIQUINONE OXIDOREDUCTASE 39 KDA SUBUNIT-RELATED"/>
    <property type="match status" value="1"/>
</dbReference>
<dbReference type="CDD" id="cd05271">
    <property type="entry name" value="NDUFA9_like_SDR_a"/>
    <property type="match status" value="1"/>
</dbReference>
<reference evidence="3" key="1">
    <citation type="submission" date="2014-02" db="EMBL/GenBank/DDBJ databases">
        <authorList>
            <person name="Gan H."/>
        </authorList>
    </citation>
    <scope>NUCLEOTIDE SEQUENCE [LARGE SCALE GENOMIC DNA]</scope>
    <source>
        <strain evidence="3">S1</strain>
    </source>
</reference>
<gene>
    <name evidence="2" type="ORF">BN948_00632</name>
</gene>
<dbReference type="InterPro" id="IPR001509">
    <property type="entry name" value="Epimerase_deHydtase"/>
</dbReference>
<keyword evidence="3" id="KW-1185">Reference proteome</keyword>
<dbReference type="PANTHER" id="PTHR12126:SF11">
    <property type="entry name" value="NADH DEHYDROGENASE [UBIQUINONE] 1 ALPHA SUBCOMPLEX SUBUNIT 9, MITOCHONDRIAL"/>
    <property type="match status" value="1"/>
</dbReference>
<evidence type="ECO:0000259" key="1">
    <source>
        <dbReference type="Pfam" id="PF01370"/>
    </source>
</evidence>
<reference evidence="3" key="2">
    <citation type="submission" date="2014-11" db="EMBL/GenBank/DDBJ databases">
        <title>Draft genome sequence of Hydrogenophaga intermedia S1.</title>
        <authorList>
            <person name="Gan H.M."/>
            <person name="Chew T.H."/>
            <person name="Stolz A."/>
        </authorList>
    </citation>
    <scope>NUCLEOTIDE SEQUENCE [LARGE SCALE GENOMIC DNA]</scope>
    <source>
        <strain evidence="3">S1</strain>
    </source>
</reference>
<dbReference type="GO" id="GO:0044877">
    <property type="term" value="F:protein-containing complex binding"/>
    <property type="evidence" value="ECO:0007669"/>
    <property type="project" value="TreeGrafter"/>
</dbReference>
<dbReference type="InterPro" id="IPR036291">
    <property type="entry name" value="NAD(P)-bd_dom_sf"/>
</dbReference>
<dbReference type="AlphaFoldDB" id="A0A1L1PNR9"/>
<sequence length="317" mass="34062">MKKVLVLGGTGFVGRHVCEKLQRRGWHITVPTRQIAKANAVLPLPRVTVVQADVHDPRQLLRLMEGQDAVVNLVAILHGNEEAFERVHVELPLSIAEACLADAACRLVHVSALGASADAPSMYQRSKARGEEVLRATGLSLTLLRPSVIFGRGDHFLNLFARLQRFSPVMPLAGADARLQPVWVEDVAEAIAVCLGDDALGRASIGRTIECAGPEVLSLRELVQLAGRLSGAERPVISLPLSVGRWQAALLELLPGEPLMSRDNVASLSVPNVASGALPGLDSLGITPSSVHAIAPAYLGERNARTRLLHLRKQARR</sequence>
<evidence type="ECO:0000313" key="3">
    <source>
        <dbReference type="Proteomes" id="UP000028878"/>
    </source>
</evidence>
<dbReference type="Proteomes" id="UP000028878">
    <property type="component" value="Unassembled WGS sequence"/>
</dbReference>
<dbReference type="InterPro" id="IPR051207">
    <property type="entry name" value="ComplexI_NDUFA9_subunit"/>
</dbReference>
<protein>
    <submittedName>
        <fullName evidence="2">NAD-dependent epimerase/dehydratase</fullName>
    </submittedName>
</protein>
<dbReference type="Pfam" id="PF01370">
    <property type="entry name" value="Epimerase"/>
    <property type="match status" value="1"/>
</dbReference>
<name>A0A1L1PNR9_HYDIT</name>